<keyword evidence="9 13" id="KW-0418">Kinase</keyword>
<dbReference type="GO" id="GO:0005524">
    <property type="term" value="F:ATP binding"/>
    <property type="evidence" value="ECO:0007669"/>
    <property type="project" value="UniProtKB-UniRule"/>
</dbReference>
<dbReference type="Proteomes" id="UP000483018">
    <property type="component" value="Unassembled WGS sequence"/>
</dbReference>
<dbReference type="Gene3D" id="3.30.63.10">
    <property type="entry name" value="Guanylate Kinase phosphate binding domain"/>
    <property type="match status" value="1"/>
</dbReference>
<dbReference type="PROSITE" id="PS00856">
    <property type="entry name" value="GUANYLATE_KINASE_1"/>
    <property type="match status" value="1"/>
</dbReference>
<evidence type="ECO:0000256" key="13">
    <source>
        <dbReference type="HAMAP-Rule" id="MF_00328"/>
    </source>
</evidence>
<keyword evidence="6 13" id="KW-0963">Cytoplasm</keyword>
<organism evidence="15 16">
    <name type="scientific">Defluviitalea raffinosedens</name>
    <dbReference type="NCBI Taxonomy" id="1450156"/>
    <lineage>
        <taxon>Bacteria</taxon>
        <taxon>Bacillati</taxon>
        <taxon>Bacillota</taxon>
        <taxon>Clostridia</taxon>
        <taxon>Lachnospirales</taxon>
        <taxon>Defluviitaleaceae</taxon>
        <taxon>Defluviitalea</taxon>
    </lineage>
</organism>
<dbReference type="Gene3D" id="3.40.50.300">
    <property type="entry name" value="P-loop containing nucleotide triphosphate hydrolases"/>
    <property type="match status" value="1"/>
</dbReference>
<comment type="function">
    <text evidence="1 13">Essential for recycling GMP and indirectly, cGMP.</text>
</comment>
<dbReference type="NCBIfam" id="TIGR03263">
    <property type="entry name" value="guanyl_kin"/>
    <property type="match status" value="1"/>
</dbReference>
<evidence type="ECO:0000256" key="6">
    <source>
        <dbReference type="ARBA" id="ARBA00022490"/>
    </source>
</evidence>
<dbReference type="RefSeq" id="WP_158739120.1">
    <property type="nucleotide sequence ID" value="NZ_WSLF01000001.1"/>
</dbReference>
<dbReference type="CDD" id="cd00071">
    <property type="entry name" value="GMPK"/>
    <property type="match status" value="1"/>
</dbReference>
<dbReference type="InterPro" id="IPR008144">
    <property type="entry name" value="Guanylate_kin-like_dom"/>
</dbReference>
<accession>A0A7C8HGG9</accession>
<dbReference type="AlphaFoldDB" id="A0A7C8HGG9"/>
<evidence type="ECO:0000256" key="5">
    <source>
        <dbReference type="ARBA" id="ARBA00016296"/>
    </source>
</evidence>
<proteinExistence type="inferred from homology"/>
<dbReference type="FunFam" id="3.40.50.300:FF:000855">
    <property type="entry name" value="Guanylate kinase"/>
    <property type="match status" value="1"/>
</dbReference>
<evidence type="ECO:0000256" key="12">
    <source>
        <dbReference type="ARBA" id="ARBA00048594"/>
    </source>
</evidence>
<dbReference type="InterPro" id="IPR008145">
    <property type="entry name" value="GK/Ca_channel_bsu"/>
</dbReference>
<dbReference type="Pfam" id="PF00625">
    <property type="entry name" value="Guanylate_kin"/>
    <property type="match status" value="1"/>
</dbReference>
<keyword evidence="7 13" id="KW-0808">Transferase</keyword>
<dbReference type="InterPro" id="IPR017665">
    <property type="entry name" value="Guanylate_kinase"/>
</dbReference>
<keyword evidence="8 13" id="KW-0547">Nucleotide-binding</keyword>
<dbReference type="PANTHER" id="PTHR23117:SF13">
    <property type="entry name" value="GUANYLATE KINASE"/>
    <property type="match status" value="1"/>
</dbReference>
<dbReference type="EMBL" id="WSLF01000001">
    <property type="protein sequence ID" value="KAE9637210.1"/>
    <property type="molecule type" value="Genomic_DNA"/>
</dbReference>
<reference evidence="15 16" key="1">
    <citation type="submission" date="2019-12" db="EMBL/GenBank/DDBJ databases">
        <title>Defluviitalea raffinosedens, isolated from a biogas fermenter, genome sequencing and characterization.</title>
        <authorList>
            <person name="Rettenmaier R."/>
            <person name="Schneider M."/>
            <person name="Neuhaus K."/>
            <person name="Liebl W."/>
            <person name="Zverlov V."/>
        </authorList>
    </citation>
    <scope>NUCLEOTIDE SEQUENCE [LARGE SCALE GENOMIC DNA]</scope>
    <source>
        <strain evidence="15 16">249c-K6</strain>
    </source>
</reference>
<evidence type="ECO:0000256" key="7">
    <source>
        <dbReference type="ARBA" id="ARBA00022679"/>
    </source>
</evidence>
<evidence type="ECO:0000256" key="11">
    <source>
        <dbReference type="ARBA" id="ARBA00030128"/>
    </source>
</evidence>
<feature type="domain" description="Guanylate kinase-like" evidence="14">
    <location>
        <begin position="6"/>
        <end position="183"/>
    </location>
</feature>
<evidence type="ECO:0000256" key="8">
    <source>
        <dbReference type="ARBA" id="ARBA00022741"/>
    </source>
</evidence>
<name>A0A7C8HGG9_9FIRM</name>
<dbReference type="PROSITE" id="PS50052">
    <property type="entry name" value="GUANYLATE_KINASE_2"/>
    <property type="match status" value="1"/>
</dbReference>
<evidence type="ECO:0000256" key="9">
    <source>
        <dbReference type="ARBA" id="ARBA00022777"/>
    </source>
</evidence>
<evidence type="ECO:0000256" key="10">
    <source>
        <dbReference type="ARBA" id="ARBA00022840"/>
    </source>
</evidence>
<dbReference type="InterPro" id="IPR027417">
    <property type="entry name" value="P-loop_NTPase"/>
</dbReference>
<evidence type="ECO:0000256" key="3">
    <source>
        <dbReference type="ARBA" id="ARBA00005790"/>
    </source>
</evidence>
<dbReference type="FunFam" id="3.30.63.10:FF:000002">
    <property type="entry name" value="Guanylate kinase 1"/>
    <property type="match status" value="1"/>
</dbReference>
<dbReference type="EC" id="2.7.4.8" evidence="4 13"/>
<evidence type="ECO:0000256" key="4">
    <source>
        <dbReference type="ARBA" id="ARBA00012961"/>
    </source>
</evidence>
<dbReference type="SUPFAM" id="SSF52540">
    <property type="entry name" value="P-loop containing nucleoside triphosphate hydrolases"/>
    <property type="match status" value="1"/>
</dbReference>
<evidence type="ECO:0000256" key="2">
    <source>
        <dbReference type="ARBA" id="ARBA00004496"/>
    </source>
</evidence>
<evidence type="ECO:0000313" key="16">
    <source>
        <dbReference type="Proteomes" id="UP000483018"/>
    </source>
</evidence>
<dbReference type="OrthoDB" id="9808150at2"/>
<evidence type="ECO:0000259" key="14">
    <source>
        <dbReference type="PROSITE" id="PS50052"/>
    </source>
</evidence>
<keyword evidence="10 13" id="KW-0067">ATP-binding</keyword>
<dbReference type="PANTHER" id="PTHR23117">
    <property type="entry name" value="GUANYLATE KINASE-RELATED"/>
    <property type="match status" value="1"/>
</dbReference>
<comment type="catalytic activity">
    <reaction evidence="12 13">
        <text>GMP + ATP = GDP + ADP</text>
        <dbReference type="Rhea" id="RHEA:20780"/>
        <dbReference type="ChEBI" id="CHEBI:30616"/>
        <dbReference type="ChEBI" id="CHEBI:58115"/>
        <dbReference type="ChEBI" id="CHEBI:58189"/>
        <dbReference type="ChEBI" id="CHEBI:456216"/>
        <dbReference type="EC" id="2.7.4.8"/>
    </reaction>
</comment>
<protein>
    <recommendedName>
        <fullName evidence="5 13">Guanylate kinase</fullName>
        <ecNumber evidence="4 13">2.7.4.8</ecNumber>
    </recommendedName>
    <alternativeName>
        <fullName evidence="11 13">GMP kinase</fullName>
    </alternativeName>
</protein>
<comment type="caution">
    <text evidence="15">The sequence shown here is derived from an EMBL/GenBank/DDBJ whole genome shotgun (WGS) entry which is preliminary data.</text>
</comment>
<keyword evidence="16" id="KW-1185">Reference proteome</keyword>
<dbReference type="HAMAP" id="MF_00328">
    <property type="entry name" value="Guanylate_kinase"/>
    <property type="match status" value="1"/>
</dbReference>
<evidence type="ECO:0000313" key="15">
    <source>
        <dbReference type="EMBL" id="KAE9637210.1"/>
    </source>
</evidence>
<comment type="similarity">
    <text evidence="3 13">Belongs to the guanylate kinase family.</text>
</comment>
<feature type="binding site" evidence="13">
    <location>
        <begin position="13"/>
        <end position="20"/>
    </location>
    <ligand>
        <name>ATP</name>
        <dbReference type="ChEBI" id="CHEBI:30616"/>
    </ligand>
</feature>
<sequence length="204" mass="23276">MNNNKGIVVIISGPSGSGKGTIVKEMIKDDKYALSISVTTRSPRVGEEDGVHYFFKSKQEFEEMIHKGELIEWAEFCENYYGTPKSYVEKMLREGKDVILEIEVQGALKVKESNPEAVLIFIVPPSLTELKNRLVGRGTEKEEIIEKRLKRALEELDMIEKYDYLVVNDSIKDAAEKIHTIVEAEHLKANRNLDLIEKIKMEGF</sequence>
<comment type="subcellular location">
    <subcellularLocation>
        <location evidence="2 13">Cytoplasm</location>
    </subcellularLocation>
</comment>
<dbReference type="GO" id="GO:0004385">
    <property type="term" value="F:GMP kinase activity"/>
    <property type="evidence" value="ECO:0007669"/>
    <property type="project" value="UniProtKB-UniRule"/>
</dbReference>
<dbReference type="SMART" id="SM00072">
    <property type="entry name" value="GuKc"/>
    <property type="match status" value="1"/>
</dbReference>
<dbReference type="GO" id="GO:0005829">
    <property type="term" value="C:cytosol"/>
    <property type="evidence" value="ECO:0007669"/>
    <property type="project" value="TreeGrafter"/>
</dbReference>
<evidence type="ECO:0000256" key="1">
    <source>
        <dbReference type="ARBA" id="ARBA00003531"/>
    </source>
</evidence>
<gene>
    <name evidence="13" type="primary">gmk</name>
    <name evidence="15" type="ORF">GND95_01915</name>
</gene>
<dbReference type="InterPro" id="IPR020590">
    <property type="entry name" value="Guanylate_kinase_CS"/>
</dbReference>